<dbReference type="SUPFAM" id="SSF53474">
    <property type="entry name" value="alpha/beta-Hydrolases"/>
    <property type="match status" value="1"/>
</dbReference>
<dbReference type="RefSeq" id="WP_285663885.1">
    <property type="nucleotide sequence ID" value="NZ_BSTX01000002.1"/>
</dbReference>
<feature type="active site" evidence="3">
    <location>
        <position position="125"/>
    </location>
</feature>
<dbReference type="InterPro" id="IPR013094">
    <property type="entry name" value="AB_hydrolase_3"/>
</dbReference>
<dbReference type="Pfam" id="PF07859">
    <property type="entry name" value="Abhydrolase_3"/>
    <property type="match status" value="1"/>
</dbReference>
<evidence type="ECO:0000256" key="2">
    <source>
        <dbReference type="ARBA" id="ARBA00022801"/>
    </source>
</evidence>
<dbReference type="AlphaFoldDB" id="A0A9W6WAM0"/>
<dbReference type="InterPro" id="IPR050300">
    <property type="entry name" value="GDXG_lipolytic_enzyme"/>
</dbReference>
<evidence type="ECO:0000313" key="6">
    <source>
        <dbReference type="Proteomes" id="UP001165079"/>
    </source>
</evidence>
<accession>A0A9W6WAM0</accession>
<evidence type="ECO:0000313" key="5">
    <source>
        <dbReference type="EMBL" id="GLZ78741.1"/>
    </source>
</evidence>
<proteinExistence type="inferred from homology"/>
<dbReference type="PANTHER" id="PTHR48081:SF30">
    <property type="entry name" value="ACETYL-HYDROLASE LIPR-RELATED"/>
    <property type="match status" value="1"/>
</dbReference>
<reference evidence="5" key="1">
    <citation type="submission" date="2023-03" db="EMBL/GenBank/DDBJ databases">
        <title>Actinorhabdospora filicis NBRC 111898.</title>
        <authorList>
            <person name="Ichikawa N."/>
            <person name="Sato H."/>
            <person name="Tonouchi N."/>
        </authorList>
    </citation>
    <scope>NUCLEOTIDE SEQUENCE</scope>
    <source>
        <strain evidence="5">NBRC 111898</strain>
    </source>
</reference>
<dbReference type="InterPro" id="IPR033140">
    <property type="entry name" value="Lipase_GDXG_put_SER_AS"/>
</dbReference>
<dbReference type="GO" id="GO:0004806">
    <property type="term" value="F:triacylglycerol lipase activity"/>
    <property type="evidence" value="ECO:0007669"/>
    <property type="project" value="TreeGrafter"/>
</dbReference>
<protein>
    <submittedName>
        <fullName evidence="5">Alpha/beta hydrolase</fullName>
    </submittedName>
</protein>
<sequence>MPEIPEMREHFANLFTRPLPAHVTASETTLGGRPALELRPAASGVAGEDVLLYLHGGGFVVGSARATAHLPAELLRHLDGRAVSLDYRLAPEHPFPAAPDDCLAAYRELLDSGADPRRLVLAGDSAGAMLAVVTMLRARDEGLPMPAAAVLFSPVADLTLGGTSVRTKDGVDPIFTPADLGWFFERYLDGAEAAAPGASPLFADLAGLPPLLIQAGSSELLLDDAVRLAGRAAADEVTVTLEVAARQPHVFQHDGTSAEAVAALERAGRFLSTRLHDEKAAA</sequence>
<comment type="caution">
    <text evidence="5">The sequence shown here is derived from an EMBL/GenBank/DDBJ whole genome shotgun (WGS) entry which is preliminary data.</text>
</comment>
<dbReference type="PANTHER" id="PTHR48081">
    <property type="entry name" value="AB HYDROLASE SUPERFAMILY PROTEIN C4A8.06C"/>
    <property type="match status" value="1"/>
</dbReference>
<keyword evidence="2 5" id="KW-0378">Hydrolase</keyword>
<dbReference type="Gene3D" id="3.40.50.1820">
    <property type="entry name" value="alpha/beta hydrolase"/>
    <property type="match status" value="1"/>
</dbReference>
<organism evidence="5 6">
    <name type="scientific">Actinorhabdospora filicis</name>
    <dbReference type="NCBI Taxonomy" id="1785913"/>
    <lineage>
        <taxon>Bacteria</taxon>
        <taxon>Bacillati</taxon>
        <taxon>Actinomycetota</taxon>
        <taxon>Actinomycetes</taxon>
        <taxon>Micromonosporales</taxon>
        <taxon>Micromonosporaceae</taxon>
        <taxon>Actinorhabdospora</taxon>
    </lineage>
</organism>
<dbReference type="InterPro" id="IPR029058">
    <property type="entry name" value="AB_hydrolase_fold"/>
</dbReference>
<dbReference type="EMBL" id="BSTX01000002">
    <property type="protein sequence ID" value="GLZ78741.1"/>
    <property type="molecule type" value="Genomic_DNA"/>
</dbReference>
<evidence type="ECO:0000256" key="3">
    <source>
        <dbReference type="PROSITE-ProRule" id="PRU10038"/>
    </source>
</evidence>
<gene>
    <name evidence="5" type="ORF">Afil01_35480</name>
</gene>
<evidence type="ECO:0000256" key="1">
    <source>
        <dbReference type="ARBA" id="ARBA00010515"/>
    </source>
</evidence>
<dbReference type="Proteomes" id="UP001165079">
    <property type="component" value="Unassembled WGS sequence"/>
</dbReference>
<dbReference type="PROSITE" id="PS01173">
    <property type="entry name" value="LIPASE_GDXG_HIS"/>
    <property type="match status" value="1"/>
</dbReference>
<name>A0A9W6WAM0_9ACTN</name>
<evidence type="ECO:0000259" key="4">
    <source>
        <dbReference type="Pfam" id="PF07859"/>
    </source>
</evidence>
<keyword evidence="6" id="KW-1185">Reference proteome</keyword>
<dbReference type="InterPro" id="IPR002168">
    <property type="entry name" value="Lipase_GDXG_HIS_AS"/>
</dbReference>
<feature type="domain" description="Alpha/beta hydrolase fold-3" evidence="4">
    <location>
        <begin position="51"/>
        <end position="252"/>
    </location>
</feature>
<dbReference type="PROSITE" id="PS01174">
    <property type="entry name" value="LIPASE_GDXG_SER"/>
    <property type="match status" value="1"/>
</dbReference>
<comment type="similarity">
    <text evidence="1">Belongs to the 'GDXG' lipolytic enzyme family.</text>
</comment>